<evidence type="ECO:0000313" key="7">
    <source>
        <dbReference type="EMBL" id="MFF5922686.1"/>
    </source>
</evidence>
<sequence>MRFGVLGVLVARDAFRGDLAPRSPMARSLLAALLLEPNRVLPLDRLEDLLWAGNPPVRARASLHNHLMRLRRSLGDSTRVRSEAGGLVLTAAPDEVDHTLLARHLEAARTARLRADWEQVGRETDAALSLWHGAPLAEFPTLAHAAAAQVAEWQEARLQAVELRGEASLLQGRLAELLPELRRLTEEFPLRESFHAQLVRALHRTGGRAEALEAYHRLRRTLVHDMGVEPGPVVRAAYQAALENEPVRVPGPDRGGRATRGTRVADVAPRAEEVAAPTALPRQAAAFTGRDREIDRLLDAVPYASADDPGAVQVLTVDGMPGVGKTALAVHVAHRLKSAFPDGQIFLTLHAHTSGAAPVAPVEALTSLLLAVGELPERVPTDQAALASLWRSRLAGRRFLVVLDDALNSEQVEPLLPGTPGSLVLVTSRQRLEALVDATPLTLGLLTPEASVALLVAKAARVDITADDPAVPALGSLCGHLPLALQLVSARLRHRLAWGPADVVAELRAAHGGLDALSSENTSVEAAFALSYRDLSPRSRRLFQRIGLLPGDSVDVHAAAAAEDVPLGTARALLDDLESRHLLEERVRGRYRMHDLVRAYARERAAEDTGDSAGAAVERVLDYYLSAAVEADRHLARHAAAPGAGLPTHGTAVLPVLRAAEDARAWMQAEQENLVAAVRHAARHGFTAHAHRLPAAMAEFLRTTGHWSEALRLHGTALAAALTRSDLGGQAQARLDTAMINCLRGDYEQAEAGFRTALELVRELRDRQGEGIALHGLGRVQRLTGRFGDAMRSERGALACFVDTGDARGQVAARIDIGHLHQSTGDYWEAAQYLERALEPYGEREDERSRANTLTMLADVLTSLGRYEESIARHREALVLYVRLANPLGEANARVDLGDVLRLTGAYDEAAESIEEALRLFREIGSRLGEAQSLTYLARVDLRRGRPEAAESGLCEALAFCEELGSLFGRAYATMHLAEARSSLGAHTDAVALARAGIELCRQTRDRGGRARALVILGDLRLAEGAWSKALECHEEALALADAIRAPYEEARACEGAGRALGELGRSEEGRAFLRRALAVDERLGAPDAARVRGLLRGAQAL</sequence>
<name>A0ABW6XZG6_9ACTN</name>
<evidence type="ECO:0000259" key="6">
    <source>
        <dbReference type="PROSITE" id="PS51755"/>
    </source>
</evidence>
<evidence type="ECO:0000256" key="1">
    <source>
        <dbReference type="ARBA" id="ARBA00005820"/>
    </source>
</evidence>
<dbReference type="SMART" id="SM00862">
    <property type="entry name" value="Trans_reg_C"/>
    <property type="match status" value="1"/>
</dbReference>
<dbReference type="PROSITE" id="PS50005">
    <property type="entry name" value="TPR"/>
    <property type="match status" value="1"/>
</dbReference>
<dbReference type="InterPro" id="IPR001867">
    <property type="entry name" value="OmpR/PhoB-type_DNA-bd"/>
</dbReference>
<dbReference type="Gene3D" id="1.25.40.10">
    <property type="entry name" value="Tetratricopeptide repeat domain"/>
    <property type="match status" value="3"/>
</dbReference>
<dbReference type="SUPFAM" id="SSF46894">
    <property type="entry name" value="C-terminal effector domain of the bipartite response regulators"/>
    <property type="match status" value="1"/>
</dbReference>
<dbReference type="SUPFAM" id="SSF48452">
    <property type="entry name" value="TPR-like"/>
    <property type="match status" value="4"/>
</dbReference>
<dbReference type="Pfam" id="PF13181">
    <property type="entry name" value="TPR_8"/>
    <property type="match status" value="1"/>
</dbReference>
<gene>
    <name evidence="7" type="ORF">ACFY8C_30830</name>
</gene>
<reference evidence="7 8" key="1">
    <citation type="submission" date="2024-10" db="EMBL/GenBank/DDBJ databases">
        <title>The Natural Products Discovery Center: Release of the First 8490 Sequenced Strains for Exploring Actinobacteria Biosynthetic Diversity.</title>
        <authorList>
            <person name="Kalkreuter E."/>
            <person name="Kautsar S.A."/>
            <person name="Yang D."/>
            <person name="Bader C.D."/>
            <person name="Teijaro C.N."/>
            <person name="Fluegel L."/>
            <person name="Davis C.M."/>
            <person name="Simpson J.R."/>
            <person name="Lauterbach L."/>
            <person name="Steele A.D."/>
            <person name="Gui C."/>
            <person name="Meng S."/>
            <person name="Li G."/>
            <person name="Viehrig K."/>
            <person name="Ye F."/>
            <person name="Su P."/>
            <person name="Kiefer A.F."/>
            <person name="Nichols A."/>
            <person name="Cepeda A.J."/>
            <person name="Yan W."/>
            <person name="Fan B."/>
            <person name="Jiang Y."/>
            <person name="Adhikari A."/>
            <person name="Zheng C.-J."/>
            <person name="Schuster L."/>
            <person name="Cowan T.M."/>
            <person name="Smanski M.J."/>
            <person name="Chevrette M.G."/>
            <person name="De Carvalho L.P.S."/>
            <person name="Shen B."/>
        </authorList>
    </citation>
    <scope>NUCLEOTIDE SEQUENCE [LARGE SCALE GENOMIC DNA]</scope>
    <source>
        <strain evidence="7 8">NPDC012605</strain>
    </source>
</reference>
<dbReference type="RefSeq" id="WP_388310050.1">
    <property type="nucleotide sequence ID" value="NZ_JBIBDZ010000011.1"/>
</dbReference>
<accession>A0ABW6XZG6</accession>
<dbReference type="SMART" id="SM01043">
    <property type="entry name" value="BTAD"/>
    <property type="match status" value="1"/>
</dbReference>
<dbReference type="InterPro" id="IPR016032">
    <property type="entry name" value="Sig_transdc_resp-reg_C-effctor"/>
</dbReference>
<dbReference type="InterPro" id="IPR002182">
    <property type="entry name" value="NB-ARC"/>
</dbReference>
<dbReference type="PANTHER" id="PTHR47691:SF3">
    <property type="entry name" value="HTH-TYPE TRANSCRIPTIONAL REGULATOR RV0890C-RELATED"/>
    <property type="match status" value="1"/>
</dbReference>
<proteinExistence type="inferred from homology"/>
<feature type="repeat" description="TPR" evidence="4">
    <location>
        <begin position="891"/>
        <end position="924"/>
    </location>
</feature>
<keyword evidence="2" id="KW-0902">Two-component regulatory system</keyword>
<dbReference type="Pfam" id="PF00931">
    <property type="entry name" value="NB-ARC"/>
    <property type="match status" value="1"/>
</dbReference>
<dbReference type="SUPFAM" id="SSF52540">
    <property type="entry name" value="P-loop containing nucleoside triphosphate hydrolases"/>
    <property type="match status" value="1"/>
</dbReference>
<dbReference type="Gene3D" id="3.40.50.300">
    <property type="entry name" value="P-loop containing nucleotide triphosphate hydrolases"/>
    <property type="match status" value="1"/>
</dbReference>
<evidence type="ECO:0000313" key="8">
    <source>
        <dbReference type="Proteomes" id="UP001602370"/>
    </source>
</evidence>
<dbReference type="PROSITE" id="PS51755">
    <property type="entry name" value="OMPR_PHOB"/>
    <property type="match status" value="1"/>
</dbReference>
<dbReference type="SMART" id="SM00028">
    <property type="entry name" value="TPR"/>
    <property type="match status" value="8"/>
</dbReference>
<organism evidence="7 8">
    <name type="scientific">Streptomyces flavochromogenes</name>
    <dbReference type="NCBI Taxonomy" id="68199"/>
    <lineage>
        <taxon>Bacteria</taxon>
        <taxon>Bacillati</taxon>
        <taxon>Actinomycetota</taxon>
        <taxon>Actinomycetes</taxon>
        <taxon>Kitasatosporales</taxon>
        <taxon>Streptomycetaceae</taxon>
        <taxon>Streptomyces</taxon>
    </lineage>
</organism>
<dbReference type="Pfam" id="PF13424">
    <property type="entry name" value="TPR_12"/>
    <property type="match status" value="2"/>
</dbReference>
<comment type="similarity">
    <text evidence="1">Belongs to the AfsR/DnrI/RedD regulatory family.</text>
</comment>
<dbReference type="InterPro" id="IPR027417">
    <property type="entry name" value="P-loop_NTPase"/>
</dbReference>
<evidence type="ECO:0000256" key="5">
    <source>
        <dbReference type="PROSITE-ProRule" id="PRU01091"/>
    </source>
</evidence>
<dbReference type="Proteomes" id="UP001602370">
    <property type="component" value="Unassembled WGS sequence"/>
</dbReference>
<comment type="caution">
    <text evidence="7">The sequence shown here is derived from an EMBL/GenBank/DDBJ whole genome shotgun (WGS) entry which is preliminary data.</text>
</comment>
<dbReference type="InterPro" id="IPR019734">
    <property type="entry name" value="TPR_rpt"/>
</dbReference>
<evidence type="ECO:0000256" key="4">
    <source>
        <dbReference type="PROSITE-ProRule" id="PRU00339"/>
    </source>
</evidence>
<dbReference type="Gene3D" id="1.10.10.10">
    <property type="entry name" value="Winged helix-like DNA-binding domain superfamily/Winged helix DNA-binding domain"/>
    <property type="match status" value="2"/>
</dbReference>
<keyword evidence="8" id="KW-1185">Reference proteome</keyword>
<dbReference type="InterPro" id="IPR036388">
    <property type="entry name" value="WH-like_DNA-bd_sf"/>
</dbReference>
<evidence type="ECO:0000256" key="2">
    <source>
        <dbReference type="ARBA" id="ARBA00023012"/>
    </source>
</evidence>
<feature type="DNA-binding region" description="OmpR/PhoB-type" evidence="5">
    <location>
        <begin position="1"/>
        <end position="92"/>
    </location>
</feature>
<dbReference type="Pfam" id="PF03704">
    <property type="entry name" value="BTAD"/>
    <property type="match status" value="1"/>
</dbReference>
<keyword evidence="4" id="KW-0802">TPR repeat</keyword>
<dbReference type="InterPro" id="IPR011990">
    <property type="entry name" value="TPR-like_helical_dom_sf"/>
</dbReference>
<dbReference type="PRINTS" id="PR00364">
    <property type="entry name" value="DISEASERSIST"/>
</dbReference>
<protein>
    <submittedName>
        <fullName evidence="7">Tetratricopeptide repeat protein</fullName>
    </submittedName>
</protein>
<dbReference type="EMBL" id="JBIBDZ010000011">
    <property type="protein sequence ID" value="MFF5922686.1"/>
    <property type="molecule type" value="Genomic_DNA"/>
</dbReference>
<keyword evidence="3 5" id="KW-0238">DNA-binding</keyword>
<feature type="domain" description="OmpR/PhoB-type" evidence="6">
    <location>
        <begin position="1"/>
        <end position="92"/>
    </location>
</feature>
<dbReference type="PANTHER" id="PTHR47691">
    <property type="entry name" value="REGULATOR-RELATED"/>
    <property type="match status" value="1"/>
</dbReference>
<dbReference type="InterPro" id="IPR005158">
    <property type="entry name" value="BTAD"/>
</dbReference>
<dbReference type="CDD" id="cd15831">
    <property type="entry name" value="BTAD"/>
    <property type="match status" value="1"/>
</dbReference>
<evidence type="ECO:0000256" key="3">
    <source>
        <dbReference type="ARBA" id="ARBA00023125"/>
    </source>
</evidence>